<evidence type="ECO:0000313" key="3">
    <source>
        <dbReference type="Proteomes" id="UP001456524"/>
    </source>
</evidence>
<name>A0ABR1Y612_9PEZI</name>
<protein>
    <submittedName>
        <fullName evidence="2">Uncharacterized protein</fullName>
    </submittedName>
</protein>
<evidence type="ECO:0000256" key="1">
    <source>
        <dbReference type="SAM" id="MobiDB-lite"/>
    </source>
</evidence>
<evidence type="ECO:0000313" key="2">
    <source>
        <dbReference type="EMBL" id="KAK8177176.1"/>
    </source>
</evidence>
<feature type="region of interest" description="Disordered" evidence="1">
    <location>
        <begin position="311"/>
        <end position="334"/>
    </location>
</feature>
<proteinExistence type="predicted"/>
<feature type="region of interest" description="Disordered" evidence="1">
    <location>
        <begin position="347"/>
        <end position="456"/>
    </location>
</feature>
<reference evidence="2 3" key="1">
    <citation type="journal article" date="2022" name="G3 (Bethesda)">
        <title>Enemy or ally: a genomic approach to elucidate the lifestyle of Phyllosticta citrichinaensis.</title>
        <authorList>
            <person name="Buijs V.A."/>
            <person name="Groenewald J.Z."/>
            <person name="Haridas S."/>
            <person name="LaButti K.M."/>
            <person name="Lipzen A."/>
            <person name="Martin F.M."/>
            <person name="Barry K."/>
            <person name="Grigoriev I.V."/>
            <person name="Crous P.W."/>
            <person name="Seidl M.F."/>
        </authorList>
    </citation>
    <scope>NUCLEOTIDE SEQUENCE [LARGE SCALE GENOMIC DNA]</scope>
    <source>
        <strain evidence="2 3">CBS 129764</strain>
    </source>
</reference>
<feature type="compositionally biased region" description="Basic residues" evidence="1">
    <location>
        <begin position="19"/>
        <end position="32"/>
    </location>
</feature>
<keyword evidence="3" id="KW-1185">Reference proteome</keyword>
<dbReference type="PANTHER" id="PTHR37048:SF2">
    <property type="entry name" value="QUESTIONABLE PROTEIN"/>
    <property type="match status" value="1"/>
</dbReference>
<dbReference type="EMBL" id="JBBWUH010000001">
    <property type="protein sequence ID" value="KAK8177176.1"/>
    <property type="molecule type" value="Genomic_DNA"/>
</dbReference>
<accession>A0ABR1Y612</accession>
<feature type="compositionally biased region" description="Polar residues" evidence="1">
    <location>
        <begin position="347"/>
        <end position="373"/>
    </location>
</feature>
<feature type="compositionally biased region" description="Basic and acidic residues" evidence="1">
    <location>
        <begin position="311"/>
        <end position="320"/>
    </location>
</feature>
<sequence length="654" mass="71909">MAGFRVHRDEAVSRGFVPGRRHRANGRNARQRHQYDVRSQGPVGRLHDENVAPLRARPGSAFGNGSTSGFGPTGVQQGTASEDQENFPPNNSSHAGHGNHSVGPLEGRCDQSGHAHSIQSQVYHGYLHGVSQMPARMGESSAWAQGLGQDGRGRKREPYPTPGMVCYLHKDIASHVLKKQVSKLDYMEILGHPVVILAPSPRSGQVVFAKITTFGGKSLDERCGQGDAGTKLRNQYLPIRDGDKEYSGDVPVLEVKGGRRFDRQSFVNVARKNVLSIEAFHLPPFRKKTSVGVEFEVTRDSLKAIVEHYEGMTEKEEQRPTQKGATTLSSSQGATSASTFATLLSPLVPSSTGASQSPKPPTMHQTGASSSNWRLGASPENASAASRPPPVSRRSFPGAERAGWQLKNWRDAPKPQRAYTWSGPGAAKGSRWKEDDDWRSHASPSQQHDNPEEASNIAETCEQPRPHLVPGKICFINEGINSDALHQQVVAEREKDILGHPVVILPFPAKRPGCRVIATVTSFLSTPIDEKFSKPGQESLKARYLPIAHGEEDHGNGQMLRLEDDRKLSKRSYVNVYPRDLLEIETCFLPAFQRGSVEFDLTEASMDALERHIEGLLERLYEEERFRFGDRRCKLSGGSGLAGKECIKHVNSKS</sequence>
<feature type="compositionally biased region" description="Basic and acidic residues" evidence="1">
    <location>
        <begin position="431"/>
        <end position="440"/>
    </location>
</feature>
<feature type="compositionally biased region" description="Polar residues" evidence="1">
    <location>
        <begin position="321"/>
        <end position="334"/>
    </location>
</feature>
<gene>
    <name evidence="2" type="ORF">IWX90DRAFT_482197</name>
</gene>
<comment type="caution">
    <text evidence="2">The sequence shown here is derived from an EMBL/GenBank/DDBJ whole genome shotgun (WGS) entry which is preliminary data.</text>
</comment>
<organism evidence="2 3">
    <name type="scientific">Phyllosticta citrichinensis</name>
    <dbReference type="NCBI Taxonomy" id="1130410"/>
    <lineage>
        <taxon>Eukaryota</taxon>
        <taxon>Fungi</taxon>
        <taxon>Dikarya</taxon>
        <taxon>Ascomycota</taxon>
        <taxon>Pezizomycotina</taxon>
        <taxon>Dothideomycetes</taxon>
        <taxon>Dothideomycetes incertae sedis</taxon>
        <taxon>Botryosphaeriales</taxon>
        <taxon>Phyllostictaceae</taxon>
        <taxon>Phyllosticta</taxon>
    </lineage>
</organism>
<feature type="compositionally biased region" description="Polar residues" evidence="1">
    <location>
        <begin position="73"/>
        <end position="94"/>
    </location>
</feature>
<dbReference type="PANTHER" id="PTHR37048">
    <property type="entry name" value="QUESTIONABLE PROTEIN"/>
    <property type="match status" value="1"/>
</dbReference>
<dbReference type="Proteomes" id="UP001456524">
    <property type="component" value="Unassembled WGS sequence"/>
</dbReference>
<feature type="region of interest" description="Disordered" evidence="1">
    <location>
        <begin position="15"/>
        <end position="116"/>
    </location>
</feature>